<comment type="caution">
    <text evidence="5">The sequence shown here is derived from an EMBL/GenBank/DDBJ whole genome shotgun (WGS) entry which is preliminary data.</text>
</comment>
<dbReference type="FunFam" id="3.30.360.10:FF:000008">
    <property type="entry name" value="Alpha-aminoadipic semialdehyde synthase, mitochondrial"/>
    <property type="match status" value="1"/>
</dbReference>
<dbReference type="InterPro" id="IPR005097">
    <property type="entry name" value="Sacchrp_dh_NADP-bd"/>
</dbReference>
<dbReference type="Pfam" id="PF16653">
    <property type="entry name" value="Sacchrp_dh_C"/>
    <property type="match status" value="1"/>
</dbReference>
<dbReference type="InterPro" id="IPR032095">
    <property type="entry name" value="Sacchrp_dh-like_C"/>
</dbReference>
<feature type="domain" description="Saccharopine dehydrogenase-like C-terminal" evidence="4">
    <location>
        <begin position="123"/>
        <end position="430"/>
    </location>
</feature>
<dbReference type="InterPro" id="IPR036291">
    <property type="entry name" value="NAD(P)-bd_dom_sf"/>
</dbReference>
<dbReference type="PANTHER" id="PTHR11133:SF22">
    <property type="entry name" value="ALPHA-AMINOADIPIC SEMIALDEHYDE SYNTHASE, MITOCHONDRIAL"/>
    <property type="match status" value="1"/>
</dbReference>
<accession>A0A3E2BN39</accession>
<evidence type="ECO:0000256" key="1">
    <source>
        <dbReference type="ARBA" id="ARBA00022857"/>
    </source>
</evidence>
<proteinExistence type="predicted"/>
<dbReference type="SUPFAM" id="SSF51735">
    <property type="entry name" value="NAD(P)-binding Rossmann-fold domains"/>
    <property type="match status" value="1"/>
</dbReference>
<name>A0A3E2BN39_9BACT</name>
<dbReference type="GO" id="GO:0019878">
    <property type="term" value="P:lysine biosynthetic process via aminoadipic acid"/>
    <property type="evidence" value="ECO:0007669"/>
    <property type="project" value="TreeGrafter"/>
</dbReference>
<dbReference type="Pfam" id="PF03435">
    <property type="entry name" value="Sacchrp_dh_NADP"/>
    <property type="match status" value="1"/>
</dbReference>
<evidence type="ECO:0000256" key="2">
    <source>
        <dbReference type="ARBA" id="ARBA00023002"/>
    </source>
</evidence>
<dbReference type="Gene3D" id="1.10.1870.10">
    <property type="entry name" value="Domain 3, Saccharopine reductase"/>
    <property type="match status" value="1"/>
</dbReference>
<dbReference type="GO" id="GO:0005737">
    <property type="term" value="C:cytoplasm"/>
    <property type="evidence" value="ECO:0007669"/>
    <property type="project" value="TreeGrafter"/>
</dbReference>
<dbReference type="GO" id="GO:0004753">
    <property type="term" value="F:saccharopine dehydrogenase activity"/>
    <property type="evidence" value="ECO:0007669"/>
    <property type="project" value="TreeGrafter"/>
</dbReference>
<dbReference type="InterPro" id="IPR051168">
    <property type="entry name" value="AASS"/>
</dbReference>
<dbReference type="PANTHER" id="PTHR11133">
    <property type="entry name" value="SACCHAROPINE DEHYDROGENASE"/>
    <property type="match status" value="1"/>
</dbReference>
<sequence>MKKVCLLGAGLVAGPLIEYLLGYDDIELVVADLDLERARNLVKDHPRGRVFQLDLQDRQALTRLLAGGQVVVSMVPYTFHPYVAEICLELNKHLVTASYVSPAMKALDGKAREKGLIFLNELGLDPGIDHMEAMRLIDEAHQAGGRVLSFISYCGGLPAPEARDNPFGYKFSWSPRGVLLAGRNEARYLLDGKEVVVPAEELFNHYKMIDIPGLGVFEGYPNRNSVSYTETYGIPEARTMLRGTLRYPGWCLKLKKIGELGLLDITEREWQSETYAGFMREYLGLGEAADLKQALAARLKVEADSEVIKSLDWLGLLSDHPLPSRKISPLDLLVALMVDKLKYREGERDLTVLQHEIVVEYPGKGREKITSTLIDFGQPHGHTSMSRTVGLPVALGVKLILEGRIHRSGVLTPTVAEIYQPILDELQSLGLAFKEEKKYI</sequence>
<evidence type="ECO:0000313" key="6">
    <source>
        <dbReference type="Proteomes" id="UP000257323"/>
    </source>
</evidence>
<evidence type="ECO:0000259" key="3">
    <source>
        <dbReference type="Pfam" id="PF03435"/>
    </source>
</evidence>
<protein>
    <submittedName>
        <fullName evidence="5">Saccharopine dehydrogenase [NADP, L-glutamate-forming]</fullName>
    </submittedName>
</protein>
<dbReference type="AlphaFoldDB" id="A0A3E2BN39"/>
<keyword evidence="1" id="KW-0521">NADP</keyword>
<gene>
    <name evidence="5" type="ORF">OP8BY_2144</name>
</gene>
<evidence type="ECO:0000259" key="4">
    <source>
        <dbReference type="Pfam" id="PF16653"/>
    </source>
</evidence>
<feature type="domain" description="Saccharopine dehydrogenase NADP binding" evidence="3">
    <location>
        <begin position="4"/>
        <end position="118"/>
    </location>
</feature>
<keyword evidence="2" id="KW-0560">Oxidoreductase</keyword>
<organism evidence="5 6">
    <name type="scientific">Candidatus Saccharicenans subterraneus</name>
    <dbReference type="NCBI Taxonomy" id="2508984"/>
    <lineage>
        <taxon>Bacteria</taxon>
        <taxon>Candidatus Aminicenantota</taxon>
        <taxon>Candidatus Aminicenantia</taxon>
        <taxon>Candidatus Aminicenantales</taxon>
        <taxon>Candidatus Saccharicenantaceae</taxon>
        <taxon>Candidatus Saccharicenans</taxon>
    </lineage>
</organism>
<dbReference type="Gene3D" id="3.30.360.10">
    <property type="entry name" value="Dihydrodipicolinate Reductase, domain 2"/>
    <property type="match status" value="1"/>
</dbReference>
<reference evidence="5 6" key="1">
    <citation type="submission" date="2018-08" db="EMBL/GenBank/DDBJ databases">
        <title>Genome analysis of the thermophilic bacterium of the candidate phylum Aminicenantes from deep subsurface aquifer revealed its physiology and ecological role.</title>
        <authorList>
            <person name="Kadnikov V.V."/>
            <person name="Mardanov A.V."/>
            <person name="Beletsky A.V."/>
            <person name="Karnachuk O.V."/>
            <person name="Ravin N.V."/>
        </authorList>
    </citation>
    <scope>NUCLEOTIDE SEQUENCE [LARGE SCALE GENOMIC DNA]</scope>
    <source>
        <strain evidence="5">BY38</strain>
    </source>
</reference>
<dbReference type="Gene3D" id="3.40.50.720">
    <property type="entry name" value="NAD(P)-binding Rossmann-like Domain"/>
    <property type="match status" value="1"/>
</dbReference>
<evidence type="ECO:0000313" key="5">
    <source>
        <dbReference type="EMBL" id="RFT16138.1"/>
    </source>
</evidence>
<dbReference type="Proteomes" id="UP000257323">
    <property type="component" value="Unassembled WGS sequence"/>
</dbReference>
<dbReference type="SUPFAM" id="SSF55347">
    <property type="entry name" value="Glyceraldehyde-3-phosphate dehydrogenase-like, C-terminal domain"/>
    <property type="match status" value="1"/>
</dbReference>
<dbReference type="EMBL" id="QUAH01000005">
    <property type="protein sequence ID" value="RFT16138.1"/>
    <property type="molecule type" value="Genomic_DNA"/>
</dbReference>